<keyword evidence="2" id="KW-1185">Reference proteome</keyword>
<dbReference type="RefSeq" id="WP_218119796.1">
    <property type="nucleotide sequence ID" value="NZ_FMYV01000004.1"/>
</dbReference>
<accession>A0A1G6LSX8</accession>
<reference evidence="1 2" key="1">
    <citation type="submission" date="2016-10" db="EMBL/GenBank/DDBJ databases">
        <authorList>
            <person name="de Groot N.N."/>
        </authorList>
    </citation>
    <scope>NUCLEOTIDE SEQUENCE [LARGE SCALE GENOMIC DNA]</scope>
    <source>
        <strain evidence="1 2">WG14</strain>
    </source>
</reference>
<name>A0A1G6LSX8_9BACT</name>
<proteinExistence type="predicted"/>
<dbReference type="Pfam" id="PF06356">
    <property type="entry name" value="DUF1064"/>
    <property type="match status" value="1"/>
</dbReference>
<dbReference type="STRING" id="28234.SAMN04488588_1122"/>
<dbReference type="AlphaFoldDB" id="A0A1G6LSX8"/>
<evidence type="ECO:0000313" key="1">
    <source>
        <dbReference type="EMBL" id="SDC45855.1"/>
    </source>
</evidence>
<evidence type="ECO:0000313" key="2">
    <source>
        <dbReference type="Proteomes" id="UP000199322"/>
    </source>
</evidence>
<dbReference type="EMBL" id="FMYV01000004">
    <property type="protein sequence ID" value="SDC45855.1"/>
    <property type="molecule type" value="Genomic_DNA"/>
</dbReference>
<organism evidence="1 2">
    <name type="scientific">Geotoga petraea</name>
    <dbReference type="NCBI Taxonomy" id="28234"/>
    <lineage>
        <taxon>Bacteria</taxon>
        <taxon>Thermotogati</taxon>
        <taxon>Thermotogota</taxon>
        <taxon>Thermotogae</taxon>
        <taxon>Petrotogales</taxon>
        <taxon>Petrotogaceae</taxon>
        <taxon>Geotoga</taxon>
    </lineage>
</organism>
<dbReference type="Proteomes" id="UP000199322">
    <property type="component" value="Unassembled WGS sequence"/>
</dbReference>
<protein>
    <recommendedName>
        <fullName evidence="3">DUF1064 domain-containing protein</fullName>
    </recommendedName>
</protein>
<dbReference type="InterPro" id="IPR009414">
    <property type="entry name" value="DUF1064"/>
</dbReference>
<gene>
    <name evidence="1" type="ORF">SAMN04488588_1122</name>
</gene>
<sequence length="128" mass="15291">MAQQAGSISAKEYKKLISKKSKYRNKKVIIDGIKFDSKKEANYYKNLIILKRTGFVIDFKLQPRFLLQEGFKKNGETYRPIYYIADFWVKYKDGTEKIIDTKGVKTQVYRLKKKLFEKRYKNLTIEEI</sequence>
<evidence type="ECO:0008006" key="3">
    <source>
        <dbReference type="Google" id="ProtNLM"/>
    </source>
</evidence>